<dbReference type="InterPro" id="IPR050833">
    <property type="entry name" value="Poly_Biosynth_Transport"/>
</dbReference>
<feature type="transmembrane region" description="Helical" evidence="6">
    <location>
        <begin position="46"/>
        <end position="70"/>
    </location>
</feature>
<accession>A0A809X7H1</accession>
<comment type="subcellular location">
    <subcellularLocation>
        <location evidence="1">Cell membrane</location>
        <topology evidence="1">Multi-pass membrane protein</topology>
    </subcellularLocation>
</comment>
<dbReference type="EMBL" id="AP023091">
    <property type="protein sequence ID" value="BCE23812.1"/>
    <property type="molecule type" value="Genomic_DNA"/>
</dbReference>
<keyword evidence="2" id="KW-1003">Cell membrane</keyword>
<evidence type="ECO:0000256" key="4">
    <source>
        <dbReference type="ARBA" id="ARBA00022989"/>
    </source>
</evidence>
<feature type="transmembrane region" description="Helical" evidence="6">
    <location>
        <begin position="135"/>
        <end position="158"/>
    </location>
</feature>
<feature type="transmembrane region" description="Helical" evidence="6">
    <location>
        <begin position="475"/>
        <end position="495"/>
    </location>
</feature>
<reference evidence="8" key="3">
    <citation type="submission" date="2020-05" db="EMBL/GenBank/DDBJ databases">
        <title>Complete genome sequence of Bradyrhizobium diazoefficiens XF4 isolated from soybean nodule.</title>
        <authorList>
            <person name="Noda R."/>
            <person name="Kakizaki K."/>
            <person name="Minamisawa K."/>
        </authorList>
    </citation>
    <scope>NUCLEOTIDE SEQUENCE</scope>
    <source>
        <strain evidence="8">XF4</strain>
    </source>
</reference>
<dbReference type="EMBL" id="AP023094">
    <property type="protein sequence ID" value="BCE50071.1"/>
    <property type="molecule type" value="Genomic_DNA"/>
</dbReference>
<feature type="transmembrane region" description="Helical" evidence="6">
    <location>
        <begin position="381"/>
        <end position="403"/>
    </location>
</feature>
<reference evidence="7" key="1">
    <citation type="submission" date="2020-05" db="EMBL/GenBank/DDBJ databases">
        <title>Complete genome sequence of Bradyrhizobium diazoefficiens XF1 isolated from soybean nodule.</title>
        <authorList>
            <person name="Noda R."/>
            <person name="Kakizaki K."/>
            <person name="Minamisawa K."/>
        </authorList>
    </citation>
    <scope>NUCLEOTIDE SEQUENCE</scope>
    <source>
        <strain evidence="7">XF1</strain>
    </source>
</reference>
<feature type="transmembrane region" description="Helical" evidence="6">
    <location>
        <begin position="91"/>
        <end position="115"/>
    </location>
</feature>
<keyword evidence="4 6" id="KW-1133">Transmembrane helix</keyword>
<feature type="transmembrane region" description="Helical" evidence="6">
    <location>
        <begin position="20"/>
        <end position="40"/>
    </location>
</feature>
<evidence type="ECO:0000256" key="5">
    <source>
        <dbReference type="ARBA" id="ARBA00023136"/>
    </source>
</evidence>
<evidence type="ECO:0008006" key="10">
    <source>
        <dbReference type="Google" id="ProtNLM"/>
    </source>
</evidence>
<evidence type="ECO:0000256" key="6">
    <source>
        <dbReference type="SAM" id="Phobius"/>
    </source>
</evidence>
<protein>
    <recommendedName>
        <fullName evidence="10">Polysaccharide biosynthesis protein C-terminal domain-containing protein</fullName>
    </recommendedName>
</protein>
<dbReference type="GO" id="GO:0005886">
    <property type="term" value="C:plasma membrane"/>
    <property type="evidence" value="ECO:0007669"/>
    <property type="project" value="UniProtKB-SubCell"/>
</dbReference>
<proteinExistence type="predicted"/>
<evidence type="ECO:0000313" key="8">
    <source>
        <dbReference type="EMBL" id="BCE50071.1"/>
    </source>
</evidence>
<feature type="transmembrane region" description="Helical" evidence="6">
    <location>
        <begin position="409"/>
        <end position="428"/>
    </location>
</feature>
<reference evidence="9" key="2">
    <citation type="submission" date="2020-05" db="EMBL/GenBank/DDBJ databases">
        <title>Complete genome sequence of Bradyrhizobium diazoefficiens XF10 isolated from soybean nodule.</title>
        <authorList>
            <person name="Noda R."/>
            <person name="Kakizaki K."/>
            <person name="Minamisawa K."/>
        </authorList>
    </citation>
    <scope>NUCLEOTIDE SEQUENCE</scope>
    <source>
        <strain evidence="9">XF10</strain>
    </source>
</reference>
<dbReference type="PANTHER" id="PTHR30250">
    <property type="entry name" value="PST FAMILY PREDICTED COLANIC ACID TRANSPORTER"/>
    <property type="match status" value="1"/>
</dbReference>
<evidence type="ECO:0000256" key="3">
    <source>
        <dbReference type="ARBA" id="ARBA00022692"/>
    </source>
</evidence>
<evidence type="ECO:0000313" key="7">
    <source>
        <dbReference type="EMBL" id="BCE23812.1"/>
    </source>
</evidence>
<evidence type="ECO:0000256" key="2">
    <source>
        <dbReference type="ARBA" id="ARBA00022475"/>
    </source>
</evidence>
<keyword evidence="5 6" id="KW-0472">Membrane</keyword>
<dbReference type="AlphaFoldDB" id="A0A809X7H1"/>
<gene>
    <name evidence="9" type="ORF">XF10B_63780</name>
    <name evidence="7" type="ORF">XF1B_64930</name>
    <name evidence="8" type="ORF">XF4B_64200</name>
</gene>
<feature type="transmembrane region" description="Helical" evidence="6">
    <location>
        <begin position="352"/>
        <end position="374"/>
    </location>
</feature>
<feature type="transmembrane region" description="Helical" evidence="6">
    <location>
        <begin position="192"/>
        <end position="213"/>
    </location>
</feature>
<feature type="transmembrane region" description="Helical" evidence="6">
    <location>
        <begin position="319"/>
        <end position="340"/>
    </location>
</feature>
<organism evidence="7">
    <name type="scientific">Bradyrhizobium diazoefficiens</name>
    <dbReference type="NCBI Taxonomy" id="1355477"/>
    <lineage>
        <taxon>Bacteria</taxon>
        <taxon>Pseudomonadati</taxon>
        <taxon>Pseudomonadota</taxon>
        <taxon>Alphaproteobacteria</taxon>
        <taxon>Hyphomicrobiales</taxon>
        <taxon>Nitrobacteraceae</taxon>
        <taxon>Bradyrhizobium</taxon>
    </lineage>
</organism>
<dbReference type="EMBL" id="AP023099">
    <property type="protein sequence ID" value="BCE93580.1"/>
    <property type="molecule type" value="Genomic_DNA"/>
</dbReference>
<evidence type="ECO:0000313" key="9">
    <source>
        <dbReference type="EMBL" id="BCE93580.1"/>
    </source>
</evidence>
<dbReference type="Pfam" id="PF13440">
    <property type="entry name" value="Polysacc_synt_3"/>
    <property type="match status" value="1"/>
</dbReference>
<name>A0A809X7H1_9BRAD</name>
<feature type="transmembrane region" description="Helical" evidence="6">
    <location>
        <begin position="165"/>
        <end position="186"/>
    </location>
</feature>
<sequence length="520" mass="54702">MRSGMKQGSGAKRLVGNSIWNVAAFVVGAALNLMILPFAVHRLGVPAFGVASLVVACMAPASIFSSALSLSASRELAHGLAHEHLADSRRLFATAMFLALAVGVLLSFAFALAGPPLARLAFNLPGNSGEDLGEAFAFGASGWLCQCVMSVPLALLIARQDYARISAVTILGTVVATVSMLVLLPARPIPSTFMACQAAGLMAGLATALALAIRCSSHWMAWPAFHREPIRRILHLGSWQVAAQGGALIAAQADRYLLGIVLAPQFVGFYAVAQRLEEAVYIGILKVGEILFPFFSGLHNETDERKAELVFRSSWILNLLAASALGAIVPVAGPLLTMWAGADLAADARHVLIVLTVGGMLGCSVNVFAFFLLAQGRSKSTALISLVTAFFTLTTSAFALPYFGWSAAGWSICVGVAAQNVTTALLLKATFKGISIWPRFVHLVALPLLVGIGTAILLGQLIGMDGLGVHASWSAVGGLYCLSAVAIFVIVASASQFGPYRASCREDLRVIALRAFVWLR</sequence>
<dbReference type="PANTHER" id="PTHR30250:SF26">
    <property type="entry name" value="PSMA PROTEIN"/>
    <property type="match status" value="1"/>
</dbReference>
<feature type="transmembrane region" description="Helical" evidence="6">
    <location>
        <begin position="440"/>
        <end position="463"/>
    </location>
</feature>
<evidence type="ECO:0000256" key="1">
    <source>
        <dbReference type="ARBA" id="ARBA00004651"/>
    </source>
</evidence>
<keyword evidence="3 6" id="KW-0812">Transmembrane</keyword>